<dbReference type="RefSeq" id="WP_051630461.1">
    <property type="nucleotide sequence ID" value="NZ_BMLF01000001.1"/>
</dbReference>
<dbReference type="Gene3D" id="3.40.1350.10">
    <property type="match status" value="1"/>
</dbReference>
<comment type="similarity">
    <text evidence="1 2">Belongs to the UPF0102 family.</text>
</comment>
<dbReference type="Proteomes" id="UP000649829">
    <property type="component" value="Unassembled WGS sequence"/>
</dbReference>
<sequence length="136" mass="15026">MRHWPDEHICGAPVTARRRSRGRMAHLGGAAAEDRVAMEYERRGYALAARRWRGRSGEIDLIFRDGDAVIFVEVKAARDFDAALCSLGQRQIGRICRAAEEFVGGEPGGSLTEMRFDIGLVDARGDLRILENALAA</sequence>
<accession>A0A917WD69</accession>
<reference evidence="3" key="2">
    <citation type="submission" date="2020-09" db="EMBL/GenBank/DDBJ databases">
        <authorList>
            <person name="Sun Q."/>
            <person name="Zhou Y."/>
        </authorList>
    </citation>
    <scope>NUCLEOTIDE SEQUENCE</scope>
    <source>
        <strain evidence="3">CGMCC 1.6293</strain>
    </source>
</reference>
<comment type="caution">
    <text evidence="3">The sequence shown here is derived from an EMBL/GenBank/DDBJ whole genome shotgun (WGS) entry which is preliminary data.</text>
</comment>
<proteinExistence type="inferred from homology"/>
<keyword evidence="4" id="KW-1185">Reference proteome</keyword>
<evidence type="ECO:0000256" key="2">
    <source>
        <dbReference type="HAMAP-Rule" id="MF_00048"/>
    </source>
</evidence>
<evidence type="ECO:0000313" key="3">
    <source>
        <dbReference type="EMBL" id="GGL95993.1"/>
    </source>
</evidence>
<evidence type="ECO:0000313" key="4">
    <source>
        <dbReference type="Proteomes" id="UP000649829"/>
    </source>
</evidence>
<dbReference type="PANTHER" id="PTHR34039:SF1">
    <property type="entry name" value="UPF0102 PROTEIN YRAN"/>
    <property type="match status" value="1"/>
</dbReference>
<dbReference type="PANTHER" id="PTHR34039">
    <property type="entry name" value="UPF0102 PROTEIN YRAN"/>
    <property type="match status" value="1"/>
</dbReference>
<dbReference type="EMBL" id="BMLF01000001">
    <property type="protein sequence ID" value="GGL95993.1"/>
    <property type="molecule type" value="Genomic_DNA"/>
</dbReference>
<dbReference type="SUPFAM" id="SSF52980">
    <property type="entry name" value="Restriction endonuclease-like"/>
    <property type="match status" value="1"/>
</dbReference>
<reference evidence="3" key="1">
    <citation type="journal article" date="2014" name="Int. J. Syst. Evol. Microbiol.">
        <title>Complete genome sequence of Corynebacterium casei LMG S-19264T (=DSM 44701T), isolated from a smear-ripened cheese.</title>
        <authorList>
            <consortium name="US DOE Joint Genome Institute (JGI-PGF)"/>
            <person name="Walter F."/>
            <person name="Albersmeier A."/>
            <person name="Kalinowski J."/>
            <person name="Ruckert C."/>
        </authorList>
    </citation>
    <scope>NUCLEOTIDE SEQUENCE</scope>
    <source>
        <strain evidence="3">CGMCC 1.6293</strain>
    </source>
</reference>
<dbReference type="InterPro" id="IPR011856">
    <property type="entry name" value="tRNA_endonuc-like_dom_sf"/>
</dbReference>
<dbReference type="InterPro" id="IPR011335">
    <property type="entry name" value="Restrct_endonuc-II-like"/>
</dbReference>
<dbReference type="HAMAP" id="MF_00048">
    <property type="entry name" value="UPF0102"/>
    <property type="match status" value="1"/>
</dbReference>
<dbReference type="Pfam" id="PF02021">
    <property type="entry name" value="UPF0102"/>
    <property type="match status" value="1"/>
</dbReference>
<protein>
    <recommendedName>
        <fullName evidence="2">UPF0102 protein GCM10011534_17530</fullName>
    </recommendedName>
</protein>
<name>A0A917WD69_9RHOB</name>
<dbReference type="GO" id="GO:0003676">
    <property type="term" value="F:nucleic acid binding"/>
    <property type="evidence" value="ECO:0007669"/>
    <property type="project" value="InterPro"/>
</dbReference>
<dbReference type="AlphaFoldDB" id="A0A917WD69"/>
<organism evidence="3 4">
    <name type="scientific">Pseudooceanicola nanhaiensis</name>
    <dbReference type="NCBI Taxonomy" id="375761"/>
    <lineage>
        <taxon>Bacteria</taxon>
        <taxon>Pseudomonadati</taxon>
        <taxon>Pseudomonadota</taxon>
        <taxon>Alphaproteobacteria</taxon>
        <taxon>Rhodobacterales</taxon>
        <taxon>Paracoccaceae</taxon>
        <taxon>Pseudooceanicola</taxon>
    </lineage>
</organism>
<dbReference type="InterPro" id="IPR003509">
    <property type="entry name" value="UPF0102_YraN-like"/>
</dbReference>
<gene>
    <name evidence="3" type="ORF">GCM10011534_17530</name>
</gene>
<evidence type="ECO:0000256" key="1">
    <source>
        <dbReference type="ARBA" id="ARBA00006738"/>
    </source>
</evidence>